<dbReference type="InterPro" id="IPR000612">
    <property type="entry name" value="PMP3"/>
</dbReference>
<feature type="transmembrane region" description="Helical" evidence="7">
    <location>
        <begin position="34"/>
        <end position="53"/>
    </location>
</feature>
<feature type="region of interest" description="Disordered" evidence="6">
    <location>
        <begin position="83"/>
        <end position="149"/>
    </location>
</feature>
<organism evidence="8 9">
    <name type="scientific">Cladosporium halotolerans</name>
    <dbReference type="NCBI Taxonomy" id="1052096"/>
    <lineage>
        <taxon>Eukaryota</taxon>
        <taxon>Fungi</taxon>
        <taxon>Dikarya</taxon>
        <taxon>Ascomycota</taxon>
        <taxon>Pezizomycotina</taxon>
        <taxon>Dothideomycetes</taxon>
        <taxon>Dothideomycetidae</taxon>
        <taxon>Cladosporiales</taxon>
        <taxon>Cladosporiaceae</taxon>
        <taxon>Cladosporium</taxon>
    </lineage>
</organism>
<dbReference type="PROSITE" id="PS01309">
    <property type="entry name" value="UPF0057"/>
    <property type="match status" value="1"/>
</dbReference>
<comment type="similarity">
    <text evidence="2">Belongs to the UPF0057 (PMP3) family.</text>
</comment>
<accession>A0AB34KEY1</accession>
<keyword evidence="9" id="KW-1185">Reference proteome</keyword>
<keyword evidence="3 7" id="KW-0812">Transmembrane</keyword>
<evidence type="ECO:0000256" key="3">
    <source>
        <dbReference type="ARBA" id="ARBA00022692"/>
    </source>
</evidence>
<dbReference type="GO" id="GO:0016020">
    <property type="term" value="C:membrane"/>
    <property type="evidence" value="ECO:0007669"/>
    <property type="project" value="UniProtKB-SubCell"/>
</dbReference>
<dbReference type="AlphaFoldDB" id="A0AB34KEY1"/>
<sequence>MCGSDIFLGLIAILFPPIAVWVKRGLCSADSLINIALCMLGFLPGLLHAWYIIAITPDPTYEQVGDEEQGSVTYYYVQGQPQYAPGGQRPRQQGYGTVNGSTPNAQFPGHQNGFVGPSAPTPAESSRPSTDVPPTYAQAVQGDHKVQSS</sequence>
<protein>
    <recommendedName>
        <fullName evidence="10">Stress response RCI peptide</fullName>
    </recommendedName>
</protein>
<feature type="compositionally biased region" description="Low complexity" evidence="6">
    <location>
        <begin position="83"/>
        <end position="96"/>
    </location>
</feature>
<dbReference type="RefSeq" id="XP_069226576.1">
    <property type="nucleotide sequence ID" value="XM_069376163.1"/>
</dbReference>
<gene>
    <name evidence="8" type="ORF">WHR41_07559</name>
</gene>
<evidence type="ECO:0000256" key="4">
    <source>
        <dbReference type="ARBA" id="ARBA00022989"/>
    </source>
</evidence>
<evidence type="ECO:0000256" key="7">
    <source>
        <dbReference type="SAM" id="Phobius"/>
    </source>
</evidence>
<keyword evidence="5 7" id="KW-0472">Membrane</keyword>
<dbReference type="GeneID" id="96009001"/>
<dbReference type="PANTHER" id="PTHR21659">
    <property type="entry name" value="HYDROPHOBIC PROTEIN RCI2 LOW TEMPERATURE AND SALT RESPONSIVE PROTEIN LTI6 -RELATED"/>
    <property type="match status" value="1"/>
</dbReference>
<evidence type="ECO:0000313" key="8">
    <source>
        <dbReference type="EMBL" id="KAL1583469.1"/>
    </source>
</evidence>
<evidence type="ECO:0000256" key="5">
    <source>
        <dbReference type="ARBA" id="ARBA00023136"/>
    </source>
</evidence>
<dbReference type="PANTHER" id="PTHR21659:SF57">
    <property type="entry name" value="PLASMA MEMBRANE PROTEOLIPID 31"/>
    <property type="match status" value="1"/>
</dbReference>
<name>A0AB34KEY1_9PEZI</name>
<evidence type="ECO:0000256" key="6">
    <source>
        <dbReference type="SAM" id="MobiDB-lite"/>
    </source>
</evidence>
<dbReference type="Pfam" id="PF01679">
    <property type="entry name" value="Pmp3"/>
    <property type="match status" value="1"/>
</dbReference>
<feature type="transmembrane region" description="Helical" evidence="7">
    <location>
        <begin position="6"/>
        <end position="22"/>
    </location>
</feature>
<proteinExistence type="inferred from homology"/>
<evidence type="ECO:0000256" key="2">
    <source>
        <dbReference type="ARBA" id="ARBA00009530"/>
    </source>
</evidence>
<reference evidence="8 9" key="1">
    <citation type="journal article" date="2020" name="Microbiol. Resour. Announc.">
        <title>Draft Genome Sequence of a Cladosporium Species Isolated from the Mesophotic Ascidian Didemnum maculosum.</title>
        <authorList>
            <person name="Gioti A."/>
            <person name="Siaperas R."/>
            <person name="Nikolaivits E."/>
            <person name="Le Goff G."/>
            <person name="Ouazzani J."/>
            <person name="Kotoulas G."/>
            <person name="Topakas E."/>
        </authorList>
    </citation>
    <scope>NUCLEOTIDE SEQUENCE [LARGE SCALE GENOMIC DNA]</scope>
    <source>
        <strain evidence="8 9">TM138-S3</strain>
    </source>
</reference>
<evidence type="ECO:0000313" key="9">
    <source>
        <dbReference type="Proteomes" id="UP000803884"/>
    </source>
</evidence>
<evidence type="ECO:0008006" key="10">
    <source>
        <dbReference type="Google" id="ProtNLM"/>
    </source>
</evidence>
<evidence type="ECO:0000256" key="1">
    <source>
        <dbReference type="ARBA" id="ARBA00004370"/>
    </source>
</evidence>
<keyword evidence="4 7" id="KW-1133">Transmembrane helix</keyword>
<comment type="caution">
    <text evidence="8">The sequence shown here is derived from an EMBL/GenBank/DDBJ whole genome shotgun (WGS) entry which is preliminary data.</text>
</comment>
<comment type="subcellular location">
    <subcellularLocation>
        <location evidence="1">Membrane</location>
    </subcellularLocation>
</comment>
<dbReference type="EMBL" id="JAAQHG020000035">
    <property type="protein sequence ID" value="KAL1583469.1"/>
    <property type="molecule type" value="Genomic_DNA"/>
</dbReference>
<dbReference type="Proteomes" id="UP000803884">
    <property type="component" value="Unassembled WGS sequence"/>
</dbReference>